<dbReference type="OrthoDB" id="708916at2"/>
<protein>
    <recommendedName>
        <fullName evidence="1">HTH cro/C1-type domain-containing protein</fullName>
    </recommendedName>
</protein>
<sequence length="285" mass="32654">MAKDINIIIGKNLKIAREKLLFSRKEMANRSGINRGSIERIEKAHKYFNIDEQAKYIKFIGIEKDVLCSPSFNLTWSELTVILRKNHPENPSICDISDKETKPQKVIMQRALPEKLLEEPLTAAELTTLISKKFKIIIEANKVQNSLNSLVNIGLLVKTQTSPIKYKRSDKKFPQEIDPLFELVAKLEKMFELTQANLVNEDKVKVNPSFRKMALILEYLNEGEKTRGDLFRKVGMVNDTNNVVRTLNVLEKMELVRKTKKAAKSSLQSYILTDIGVEFLKEMGT</sequence>
<organism evidence="2 3">
    <name type="scientific">Sphingobacterium detergens</name>
    <dbReference type="NCBI Taxonomy" id="1145106"/>
    <lineage>
        <taxon>Bacteria</taxon>
        <taxon>Pseudomonadati</taxon>
        <taxon>Bacteroidota</taxon>
        <taxon>Sphingobacteriia</taxon>
        <taxon>Sphingobacteriales</taxon>
        <taxon>Sphingobacteriaceae</taxon>
        <taxon>Sphingobacterium</taxon>
    </lineage>
</organism>
<dbReference type="SUPFAM" id="SSF46785">
    <property type="entry name" value="Winged helix' DNA-binding domain"/>
    <property type="match status" value="1"/>
</dbReference>
<proteinExistence type="predicted"/>
<dbReference type="SUPFAM" id="SSF47413">
    <property type="entry name" value="lambda repressor-like DNA-binding domains"/>
    <property type="match status" value="1"/>
</dbReference>
<evidence type="ECO:0000313" key="3">
    <source>
        <dbReference type="Proteomes" id="UP000286246"/>
    </source>
</evidence>
<accession>A0A420AQS9</accession>
<name>A0A420AQS9_SPHD1</name>
<dbReference type="RefSeq" id="WP_120260697.1">
    <property type="nucleotide sequence ID" value="NZ_RAPY01000004.1"/>
</dbReference>
<dbReference type="Gene3D" id="1.10.260.40">
    <property type="entry name" value="lambda repressor-like DNA-binding domains"/>
    <property type="match status" value="1"/>
</dbReference>
<dbReference type="Proteomes" id="UP000286246">
    <property type="component" value="Unassembled WGS sequence"/>
</dbReference>
<dbReference type="InterPro" id="IPR036390">
    <property type="entry name" value="WH_DNA-bd_sf"/>
</dbReference>
<reference evidence="2 3" key="1">
    <citation type="submission" date="2018-09" db="EMBL/GenBank/DDBJ databases">
        <title>Genomic Encyclopedia of Type Strains, Phase III (KMG-III): the genomes of soil and plant-associated and newly described type strains.</title>
        <authorList>
            <person name="Whitman W."/>
        </authorList>
    </citation>
    <scope>NUCLEOTIDE SEQUENCE [LARGE SCALE GENOMIC DNA]</scope>
    <source>
        <strain evidence="2 3">CECT 7938</strain>
    </source>
</reference>
<dbReference type="InterPro" id="IPR001387">
    <property type="entry name" value="Cro/C1-type_HTH"/>
</dbReference>
<keyword evidence="3" id="KW-1185">Reference proteome</keyword>
<evidence type="ECO:0000259" key="1">
    <source>
        <dbReference type="PROSITE" id="PS50943"/>
    </source>
</evidence>
<dbReference type="CDD" id="cd00093">
    <property type="entry name" value="HTH_XRE"/>
    <property type="match status" value="1"/>
</dbReference>
<dbReference type="Gene3D" id="1.10.10.10">
    <property type="entry name" value="Winged helix-like DNA-binding domain superfamily/Winged helix DNA-binding domain"/>
    <property type="match status" value="1"/>
</dbReference>
<evidence type="ECO:0000313" key="2">
    <source>
        <dbReference type="EMBL" id="RKE46844.1"/>
    </source>
</evidence>
<comment type="caution">
    <text evidence="2">The sequence shown here is derived from an EMBL/GenBank/DDBJ whole genome shotgun (WGS) entry which is preliminary data.</text>
</comment>
<dbReference type="AlphaFoldDB" id="A0A420AQS9"/>
<dbReference type="InterPro" id="IPR036388">
    <property type="entry name" value="WH-like_DNA-bd_sf"/>
</dbReference>
<dbReference type="InterPro" id="IPR010982">
    <property type="entry name" value="Lambda_DNA-bd_dom_sf"/>
</dbReference>
<dbReference type="EMBL" id="RAPY01000004">
    <property type="protein sequence ID" value="RKE46844.1"/>
    <property type="molecule type" value="Genomic_DNA"/>
</dbReference>
<gene>
    <name evidence="2" type="ORF">DFQ12_4000</name>
</gene>
<dbReference type="GO" id="GO:0003677">
    <property type="term" value="F:DNA binding"/>
    <property type="evidence" value="ECO:0007669"/>
    <property type="project" value="InterPro"/>
</dbReference>
<feature type="domain" description="HTH cro/C1-type" evidence="1">
    <location>
        <begin position="13"/>
        <end position="67"/>
    </location>
</feature>
<dbReference type="PROSITE" id="PS50943">
    <property type="entry name" value="HTH_CROC1"/>
    <property type="match status" value="1"/>
</dbReference>